<evidence type="ECO:0000256" key="1">
    <source>
        <dbReference type="SAM" id="Coils"/>
    </source>
</evidence>
<dbReference type="InterPro" id="IPR023614">
    <property type="entry name" value="Porin_dom_sf"/>
</dbReference>
<evidence type="ECO:0000313" key="4">
    <source>
        <dbReference type="Proteomes" id="UP000216052"/>
    </source>
</evidence>
<proteinExistence type="predicted"/>
<dbReference type="EMBL" id="CP155571">
    <property type="protein sequence ID" value="XFO71630.1"/>
    <property type="molecule type" value="Genomic_DNA"/>
</dbReference>
<organism evidence="3 4">
    <name type="scientific">Sporomusa acidovorans (strain ATCC 49682 / DSM 3132 / Mol)</name>
    <dbReference type="NCBI Taxonomy" id="1123286"/>
    <lineage>
        <taxon>Bacteria</taxon>
        <taxon>Bacillati</taxon>
        <taxon>Bacillota</taxon>
        <taxon>Negativicutes</taxon>
        <taxon>Selenomonadales</taxon>
        <taxon>Sporomusaceae</taxon>
        <taxon>Sporomusa</taxon>
    </lineage>
</organism>
<name>A0ABZ3J062_SPOA4</name>
<feature type="chain" id="PRO_5046449840" description="Porin domain-containing protein" evidence="2">
    <location>
        <begin position="23"/>
        <end position="379"/>
    </location>
</feature>
<feature type="coiled-coil region" evidence="1">
    <location>
        <begin position="26"/>
        <end position="63"/>
    </location>
</feature>
<sequence length="379" mass="41172">MKKKVAILAATVILSMVGPVYAAPADNSVETEIAALKERILVLEKQAAENKAKNEKAAAAKSDSKQVKITGDVRVRYEYAKDRDQSPESNNRIRLNIFKPLTDNLIFSGRIESENHAGGDADMSVTQAFIAGKALGADTLLFGRIPLYLGQGLINGIGAEGNVTTGADGFMYQKKLGAFKLTGAVGKAGNISYPTAIAGQKSLNLMAGNMEYLGLKNTSITAAYLQDKHQEIIDTYAVGFKYTGLQNYGIKYEYGKNKSDIAKALSGNDGATAYVASVKYRGADLNKPGSYGAWIGYRNADTGFDVLSMGDSDAPEIMKNFDDNNPFNAYNMSNIKGFEYGLEYTVFQNATLTLQYGDHTRKTDNKNAENFMAAMEYHF</sequence>
<evidence type="ECO:0000256" key="2">
    <source>
        <dbReference type="SAM" id="SignalP"/>
    </source>
</evidence>
<feature type="signal peptide" evidence="2">
    <location>
        <begin position="1"/>
        <end position="22"/>
    </location>
</feature>
<dbReference type="SUPFAM" id="SSF56935">
    <property type="entry name" value="Porins"/>
    <property type="match status" value="1"/>
</dbReference>
<keyword evidence="1" id="KW-0175">Coiled coil</keyword>
<protein>
    <recommendedName>
        <fullName evidence="5">Porin domain-containing protein</fullName>
    </recommendedName>
</protein>
<evidence type="ECO:0008006" key="5">
    <source>
        <dbReference type="Google" id="ProtNLM"/>
    </source>
</evidence>
<keyword evidence="4" id="KW-1185">Reference proteome</keyword>
<dbReference type="Proteomes" id="UP000216052">
    <property type="component" value="Chromosome"/>
</dbReference>
<dbReference type="Gene3D" id="2.40.160.10">
    <property type="entry name" value="Porin"/>
    <property type="match status" value="1"/>
</dbReference>
<accession>A0ABZ3J062</accession>
<gene>
    <name evidence="3" type="ORF">SPACI_016640</name>
</gene>
<evidence type="ECO:0000313" key="3">
    <source>
        <dbReference type="EMBL" id="XFO71630.1"/>
    </source>
</evidence>
<reference evidence="3" key="1">
    <citation type="submission" date="2024-05" db="EMBL/GenBank/DDBJ databases">
        <title>Isolation and characterization of Sporomusa carbonis sp. nov., a carboxydotrophic hydrogenogen in the genus of Sporomusa isolated from a charcoal burning pile.</title>
        <authorList>
            <person name="Boeer T."/>
            <person name="Rosenbaum F."/>
            <person name="Eysell L."/>
            <person name="Mueller V."/>
            <person name="Daniel R."/>
            <person name="Poehlein A."/>
        </authorList>
    </citation>
    <scope>NUCLEOTIDE SEQUENCE [LARGE SCALE GENOMIC DNA]</scope>
    <source>
        <strain evidence="3">DSM 3132</strain>
    </source>
</reference>
<dbReference type="RefSeq" id="WP_093794513.1">
    <property type="nucleotide sequence ID" value="NZ_CP155571.1"/>
</dbReference>
<keyword evidence="2" id="KW-0732">Signal</keyword>